<feature type="transmembrane region" description="Helical" evidence="6">
    <location>
        <begin position="144"/>
        <end position="163"/>
    </location>
</feature>
<dbReference type="EMBL" id="CP017258">
    <property type="protein sequence ID" value="AQW87516.1"/>
    <property type="molecule type" value="Genomic_DNA"/>
</dbReference>
<evidence type="ECO:0000256" key="4">
    <source>
        <dbReference type="ARBA" id="ARBA00022989"/>
    </source>
</evidence>
<dbReference type="PROSITE" id="PS50267">
    <property type="entry name" value="NA_NEUROTRAN_SYMP_3"/>
    <property type="match status" value="1"/>
</dbReference>
<dbReference type="KEGG" id="cpin:CPIN18020_0698"/>
<dbReference type="AlphaFoldDB" id="A0A1S6U6Z0"/>
<evidence type="ECO:0000256" key="3">
    <source>
        <dbReference type="ARBA" id="ARBA00022692"/>
    </source>
</evidence>
<feature type="transmembrane region" description="Helical" evidence="6">
    <location>
        <begin position="90"/>
        <end position="114"/>
    </location>
</feature>
<proteinExistence type="predicted"/>
<dbReference type="InterPro" id="IPR047218">
    <property type="entry name" value="YocR/YhdH-like"/>
</dbReference>
<evidence type="ECO:0000256" key="2">
    <source>
        <dbReference type="ARBA" id="ARBA00022448"/>
    </source>
</evidence>
<sequence length="437" mass="48162">MQKVGFTSRWAFIIACVGSAVGMANVWGFSYKVGTNGGGVFFLIYLLFVLIFSYVGLSAEYAIGRRAKTGTLGSYEYAWNSRGFKKIGKIIGWLPLTGSMCIAIGYAVIIAYVLKALYQSIDGSLMSVDINTWFESFALTKYSVVPFHFIVIAGTLLTLFFGAKSIEKTNKIMMPLFFILFIILAIRVSFLDNAIDGYKFLFKADWQKLKEPMVWVSAMGQAFFSLSITGSGMIVYGSYLSKDEDVVDSAKKTAIFDTVAATVAALVMIPAVFAYSMNPAGGPGLLFVTLPKILQDMPGGQIFAIILFTAVIFGGISSLQNMLEAVAESIMHKFPKIKRTPILIALCIICFGIGVTMQDITTWGPWMDFVSIYIIPIGAVIGAISWFWIIKKDEILEEINTGTDNKQGLLWHSIGRYLYVPMALILCIIALNMHISF</sequence>
<feature type="transmembrane region" description="Helical" evidence="6">
    <location>
        <begin position="253"/>
        <end position="277"/>
    </location>
</feature>
<evidence type="ECO:0000313" key="7">
    <source>
        <dbReference type="EMBL" id="AQW87516.1"/>
    </source>
</evidence>
<evidence type="ECO:0000256" key="1">
    <source>
        <dbReference type="ARBA" id="ARBA00004141"/>
    </source>
</evidence>
<keyword evidence="8" id="KW-1185">Reference proteome</keyword>
<keyword evidence="3 6" id="KW-0812">Transmembrane</keyword>
<feature type="transmembrane region" description="Helical" evidence="6">
    <location>
        <begin position="37"/>
        <end position="57"/>
    </location>
</feature>
<feature type="transmembrane region" description="Helical" evidence="6">
    <location>
        <begin position="297"/>
        <end position="319"/>
    </location>
</feature>
<feature type="transmembrane region" description="Helical" evidence="6">
    <location>
        <begin position="175"/>
        <end position="195"/>
    </location>
</feature>
<dbReference type="PRINTS" id="PR00176">
    <property type="entry name" value="NANEUSMPORT"/>
</dbReference>
<dbReference type="PANTHER" id="PTHR42948">
    <property type="entry name" value="TRANSPORTER"/>
    <property type="match status" value="1"/>
</dbReference>
<evidence type="ECO:0000256" key="6">
    <source>
        <dbReference type="SAM" id="Phobius"/>
    </source>
</evidence>
<feature type="transmembrane region" description="Helical" evidence="6">
    <location>
        <begin position="370"/>
        <end position="390"/>
    </location>
</feature>
<comment type="subcellular location">
    <subcellularLocation>
        <location evidence="1">Membrane</location>
        <topology evidence="1">Multi-pass membrane protein</topology>
    </subcellularLocation>
</comment>
<keyword evidence="2" id="KW-0813">Transport</keyword>
<keyword evidence="5 6" id="KW-0472">Membrane</keyword>
<dbReference type="Pfam" id="PF00209">
    <property type="entry name" value="SNF"/>
    <property type="match status" value="2"/>
</dbReference>
<feature type="transmembrane region" description="Helical" evidence="6">
    <location>
        <begin position="215"/>
        <end position="241"/>
    </location>
</feature>
<feature type="transmembrane region" description="Helical" evidence="6">
    <location>
        <begin position="12"/>
        <end position="31"/>
    </location>
</feature>
<dbReference type="PANTHER" id="PTHR42948:SF1">
    <property type="entry name" value="TRANSPORTER"/>
    <property type="match status" value="1"/>
</dbReference>
<dbReference type="RefSeq" id="WP_078423165.1">
    <property type="nucleotide sequence ID" value="NZ_CP017018.1"/>
</dbReference>
<evidence type="ECO:0000313" key="8">
    <source>
        <dbReference type="Proteomes" id="UP000190868"/>
    </source>
</evidence>
<dbReference type="SUPFAM" id="SSF161070">
    <property type="entry name" value="SNF-like"/>
    <property type="match status" value="1"/>
</dbReference>
<organism evidence="7 8">
    <name type="scientific">Campylobacter pinnipediorum subsp. caledonicus</name>
    <dbReference type="NCBI Taxonomy" id="1874362"/>
    <lineage>
        <taxon>Bacteria</taxon>
        <taxon>Pseudomonadati</taxon>
        <taxon>Campylobacterota</taxon>
        <taxon>Epsilonproteobacteria</taxon>
        <taxon>Campylobacterales</taxon>
        <taxon>Campylobacteraceae</taxon>
        <taxon>Campylobacter</taxon>
    </lineage>
</organism>
<dbReference type="GO" id="GO:0016020">
    <property type="term" value="C:membrane"/>
    <property type="evidence" value="ECO:0007669"/>
    <property type="project" value="UniProtKB-SubCell"/>
</dbReference>
<dbReference type="NCBIfam" id="NF037979">
    <property type="entry name" value="Na_transp"/>
    <property type="match status" value="1"/>
</dbReference>
<dbReference type="Proteomes" id="UP000190868">
    <property type="component" value="Chromosome"/>
</dbReference>
<feature type="transmembrane region" description="Helical" evidence="6">
    <location>
        <begin position="417"/>
        <end position="435"/>
    </location>
</feature>
<accession>A0A1S6U6Z0</accession>
<evidence type="ECO:0000256" key="5">
    <source>
        <dbReference type="ARBA" id="ARBA00023136"/>
    </source>
</evidence>
<dbReference type="InterPro" id="IPR000175">
    <property type="entry name" value="Na/ntran_symport"/>
</dbReference>
<name>A0A1S6U6Z0_9BACT</name>
<keyword evidence="4 6" id="KW-1133">Transmembrane helix</keyword>
<protein>
    <submittedName>
        <fullName evidence="7">Na+-dependent transporter, SNF family</fullName>
    </submittedName>
</protein>
<gene>
    <name evidence="7" type="ORF">CPIN18021_0702</name>
</gene>
<dbReference type="CDD" id="cd10336">
    <property type="entry name" value="SLC6sbd_Tyt1-Like"/>
    <property type="match status" value="1"/>
</dbReference>
<reference evidence="8" key="1">
    <citation type="submission" date="2016-09" db="EMBL/GenBank/DDBJ databases">
        <title>Comparative genomics of the Campylobacter concisus group.</title>
        <authorList>
            <person name="Miller W.G."/>
            <person name="Yee E."/>
            <person name="Chapman M.H."/>
            <person name="Huynh S."/>
            <person name="Bono J.L."/>
            <person name="On S.L.W."/>
            <person name="StLeger J."/>
            <person name="Foster G."/>
            <person name="Parker C.T."/>
        </authorList>
    </citation>
    <scope>NUCLEOTIDE SEQUENCE [LARGE SCALE GENOMIC DNA]</scope>
    <source>
        <strain evidence="8">RM18021</strain>
    </source>
</reference>
<feature type="transmembrane region" description="Helical" evidence="6">
    <location>
        <begin position="340"/>
        <end position="358"/>
    </location>
</feature>
<dbReference type="GeneID" id="56566337"/>
<dbReference type="InterPro" id="IPR037272">
    <property type="entry name" value="SNS_sf"/>
</dbReference>